<dbReference type="SMART" id="SM00387">
    <property type="entry name" value="HATPase_c"/>
    <property type="match status" value="1"/>
</dbReference>
<keyword evidence="9" id="KW-0547">Nucleotide-binding</keyword>
<dbReference type="InterPro" id="IPR036890">
    <property type="entry name" value="HATPase_C_sf"/>
</dbReference>
<evidence type="ECO:0000313" key="9">
    <source>
        <dbReference type="EMBL" id="MFC3458098.1"/>
    </source>
</evidence>
<keyword evidence="5" id="KW-0175">Coiled coil</keyword>
<evidence type="ECO:0000256" key="1">
    <source>
        <dbReference type="ARBA" id="ARBA00000085"/>
    </source>
</evidence>
<evidence type="ECO:0000256" key="5">
    <source>
        <dbReference type="SAM" id="Coils"/>
    </source>
</evidence>
<dbReference type="SMART" id="SM00091">
    <property type="entry name" value="PAS"/>
    <property type="match status" value="1"/>
</dbReference>
<feature type="domain" description="Response regulatory" evidence="7">
    <location>
        <begin position="410"/>
        <end position="526"/>
    </location>
</feature>
<keyword evidence="9" id="KW-0067">ATP-binding</keyword>
<evidence type="ECO:0000259" key="7">
    <source>
        <dbReference type="PROSITE" id="PS50110"/>
    </source>
</evidence>
<dbReference type="EMBL" id="JBHRVV010000001">
    <property type="protein sequence ID" value="MFC3458098.1"/>
    <property type="molecule type" value="Genomic_DNA"/>
</dbReference>
<dbReference type="Gene3D" id="3.30.565.10">
    <property type="entry name" value="Histidine kinase-like ATPase, C-terminal domain"/>
    <property type="match status" value="1"/>
</dbReference>
<organism evidence="9 10">
    <name type="scientific">Massilia haematophila</name>
    <dbReference type="NCBI Taxonomy" id="457923"/>
    <lineage>
        <taxon>Bacteria</taxon>
        <taxon>Pseudomonadati</taxon>
        <taxon>Pseudomonadota</taxon>
        <taxon>Betaproteobacteria</taxon>
        <taxon>Burkholderiales</taxon>
        <taxon>Oxalobacteraceae</taxon>
        <taxon>Telluria group</taxon>
        <taxon>Massilia</taxon>
    </lineage>
</organism>
<dbReference type="Pfam" id="PF00072">
    <property type="entry name" value="Response_reg"/>
    <property type="match status" value="1"/>
</dbReference>
<dbReference type="EC" id="2.7.13.3" evidence="2"/>
<dbReference type="PRINTS" id="PR00344">
    <property type="entry name" value="BCTRLSENSOR"/>
</dbReference>
<feature type="coiled-coil region" evidence="5">
    <location>
        <begin position="134"/>
        <end position="161"/>
    </location>
</feature>
<dbReference type="Gene3D" id="3.40.50.2300">
    <property type="match status" value="1"/>
</dbReference>
<dbReference type="SUPFAM" id="SSF47384">
    <property type="entry name" value="Homodimeric domain of signal transducing histidine kinase"/>
    <property type="match status" value="1"/>
</dbReference>
<evidence type="ECO:0000256" key="3">
    <source>
        <dbReference type="ARBA" id="ARBA00022553"/>
    </source>
</evidence>
<reference evidence="10" key="1">
    <citation type="journal article" date="2019" name="Int. J. Syst. Evol. Microbiol.">
        <title>The Global Catalogue of Microorganisms (GCM) 10K type strain sequencing project: providing services to taxonomists for standard genome sequencing and annotation.</title>
        <authorList>
            <consortium name="The Broad Institute Genomics Platform"/>
            <consortium name="The Broad Institute Genome Sequencing Center for Infectious Disease"/>
            <person name="Wu L."/>
            <person name="Ma J."/>
        </authorList>
    </citation>
    <scope>NUCLEOTIDE SEQUENCE [LARGE SCALE GENOMIC DNA]</scope>
    <source>
        <strain evidence="10">CCM 7480</strain>
    </source>
</reference>
<dbReference type="InterPro" id="IPR000014">
    <property type="entry name" value="PAS"/>
</dbReference>
<dbReference type="InterPro" id="IPR011006">
    <property type="entry name" value="CheY-like_superfamily"/>
</dbReference>
<protein>
    <recommendedName>
        <fullName evidence="2">histidine kinase</fullName>
        <ecNumber evidence="2">2.7.13.3</ecNumber>
    </recommendedName>
</protein>
<dbReference type="PROSITE" id="PS50112">
    <property type="entry name" value="PAS"/>
    <property type="match status" value="1"/>
</dbReference>
<dbReference type="RefSeq" id="WP_379734514.1">
    <property type="nucleotide sequence ID" value="NZ_JBHRVV010000001.1"/>
</dbReference>
<dbReference type="InterPro" id="IPR001789">
    <property type="entry name" value="Sig_transdc_resp-reg_receiver"/>
</dbReference>
<dbReference type="Gene3D" id="3.30.450.20">
    <property type="entry name" value="PAS domain"/>
    <property type="match status" value="1"/>
</dbReference>
<dbReference type="CDD" id="cd00082">
    <property type="entry name" value="HisKA"/>
    <property type="match status" value="1"/>
</dbReference>
<feature type="domain" description="Histidine kinase" evidence="6">
    <location>
        <begin position="168"/>
        <end position="385"/>
    </location>
</feature>
<dbReference type="Proteomes" id="UP001595665">
    <property type="component" value="Unassembled WGS sequence"/>
</dbReference>
<proteinExistence type="predicted"/>
<dbReference type="SUPFAM" id="SSF55874">
    <property type="entry name" value="ATPase domain of HSP90 chaperone/DNA topoisomerase II/histidine kinase"/>
    <property type="match status" value="1"/>
</dbReference>
<dbReference type="CDD" id="cd00130">
    <property type="entry name" value="PAS"/>
    <property type="match status" value="1"/>
</dbReference>
<feature type="domain" description="PAS" evidence="8">
    <location>
        <begin position="11"/>
        <end position="56"/>
    </location>
</feature>
<dbReference type="InterPro" id="IPR005467">
    <property type="entry name" value="His_kinase_dom"/>
</dbReference>
<evidence type="ECO:0000259" key="6">
    <source>
        <dbReference type="PROSITE" id="PS50109"/>
    </source>
</evidence>
<feature type="modified residue" description="4-aspartylphosphate" evidence="4">
    <location>
        <position position="459"/>
    </location>
</feature>
<dbReference type="NCBIfam" id="TIGR00229">
    <property type="entry name" value="sensory_box"/>
    <property type="match status" value="1"/>
</dbReference>
<dbReference type="Gene3D" id="1.10.287.130">
    <property type="match status" value="1"/>
</dbReference>
<dbReference type="PANTHER" id="PTHR43547">
    <property type="entry name" value="TWO-COMPONENT HISTIDINE KINASE"/>
    <property type="match status" value="1"/>
</dbReference>
<dbReference type="CDD" id="cd00075">
    <property type="entry name" value="HATPase"/>
    <property type="match status" value="1"/>
</dbReference>
<dbReference type="SUPFAM" id="SSF52172">
    <property type="entry name" value="CheY-like"/>
    <property type="match status" value="1"/>
</dbReference>
<dbReference type="InterPro" id="IPR003594">
    <property type="entry name" value="HATPase_dom"/>
</dbReference>
<dbReference type="PANTHER" id="PTHR43547:SF2">
    <property type="entry name" value="HYBRID SIGNAL TRANSDUCTION HISTIDINE KINASE C"/>
    <property type="match status" value="1"/>
</dbReference>
<dbReference type="Pfam" id="PF02518">
    <property type="entry name" value="HATPase_c"/>
    <property type="match status" value="1"/>
</dbReference>
<dbReference type="SMART" id="SM00388">
    <property type="entry name" value="HisKA"/>
    <property type="match status" value="1"/>
</dbReference>
<sequence>MSDPSPGGEALFDDAACALILTATDGLILRMNGPACAWLGYEQAELVGQKRMQDLLPVGARLFYHTHCQPLLQAQGSVAEIQVDLRNRRQERLPMLINIVRREHAGRTVYHWALFKASERRAYERELLLARQAAESALEARRSAEAELTRLNAQLSAADRRKDEFLATLSHELRNPLAPMRSALDVFTLRFGRSTDPRLLEVFDRQLRHLTRLVDDLMEMSRITQGRMQLRRGPVELSALLRGAAQDLAGTMQAAGHTLRLFLAEGPVHVDGDATRLAQIVVNLLTNAAKYTPEGGLIELHLDCAPGMAEIRVRDNGIGIPAAALATVFDMFSQLEPALERSRGGLGIGLALVRGIVALHGGTIAAESPGPGLGSTFTVRLPLAANLAAEADADRCAAPAPHPGAAAQARIAVVDDNHDAAATLAMALEAAGCEVAVAHSATEALALAAAIRPTVALLDIGLPDINGYELARRLRQLPGGSSMLLIATTGWGQQKDRERAFEAGFDHHLTKPIDLALLRRLLAAAAGKA</sequence>
<comment type="catalytic activity">
    <reaction evidence="1">
        <text>ATP + protein L-histidine = ADP + protein N-phospho-L-histidine.</text>
        <dbReference type="EC" id="2.7.13.3"/>
    </reaction>
</comment>
<name>A0ABV7PIX9_9BURK</name>
<evidence type="ECO:0000256" key="4">
    <source>
        <dbReference type="PROSITE-ProRule" id="PRU00169"/>
    </source>
</evidence>
<evidence type="ECO:0000313" key="10">
    <source>
        <dbReference type="Proteomes" id="UP001595665"/>
    </source>
</evidence>
<dbReference type="InterPro" id="IPR036097">
    <property type="entry name" value="HisK_dim/P_sf"/>
</dbReference>
<dbReference type="SUPFAM" id="SSF55785">
    <property type="entry name" value="PYP-like sensor domain (PAS domain)"/>
    <property type="match status" value="1"/>
</dbReference>
<dbReference type="InterPro" id="IPR003661">
    <property type="entry name" value="HisK_dim/P_dom"/>
</dbReference>
<dbReference type="InterPro" id="IPR004358">
    <property type="entry name" value="Sig_transdc_His_kin-like_C"/>
</dbReference>
<dbReference type="Pfam" id="PF00512">
    <property type="entry name" value="HisKA"/>
    <property type="match status" value="1"/>
</dbReference>
<dbReference type="PROSITE" id="PS50110">
    <property type="entry name" value="RESPONSE_REGULATORY"/>
    <property type="match status" value="1"/>
</dbReference>
<evidence type="ECO:0000256" key="2">
    <source>
        <dbReference type="ARBA" id="ARBA00012438"/>
    </source>
</evidence>
<dbReference type="CDD" id="cd17580">
    <property type="entry name" value="REC_2_DhkD-like"/>
    <property type="match status" value="1"/>
</dbReference>
<keyword evidence="10" id="KW-1185">Reference proteome</keyword>
<evidence type="ECO:0000259" key="8">
    <source>
        <dbReference type="PROSITE" id="PS50112"/>
    </source>
</evidence>
<gene>
    <name evidence="9" type="ORF">ACFOPH_07520</name>
</gene>
<dbReference type="GO" id="GO:0005524">
    <property type="term" value="F:ATP binding"/>
    <property type="evidence" value="ECO:0007669"/>
    <property type="project" value="UniProtKB-KW"/>
</dbReference>
<keyword evidence="3 4" id="KW-0597">Phosphoprotein</keyword>
<dbReference type="PROSITE" id="PS50109">
    <property type="entry name" value="HIS_KIN"/>
    <property type="match status" value="1"/>
</dbReference>
<accession>A0ABV7PIX9</accession>
<dbReference type="InterPro" id="IPR035965">
    <property type="entry name" value="PAS-like_dom_sf"/>
</dbReference>
<comment type="caution">
    <text evidence="9">The sequence shown here is derived from an EMBL/GenBank/DDBJ whole genome shotgun (WGS) entry which is preliminary data.</text>
</comment>
<dbReference type="SMART" id="SM00448">
    <property type="entry name" value="REC"/>
    <property type="match status" value="1"/>
</dbReference>